<proteinExistence type="inferred from homology"/>
<dbReference type="Proteomes" id="UP001500449">
    <property type="component" value="Unassembled WGS sequence"/>
</dbReference>
<dbReference type="PANTHER" id="PTHR43639:SF1">
    <property type="entry name" value="SHORT-CHAIN DEHYDROGENASE_REDUCTASE FAMILY PROTEIN"/>
    <property type="match status" value="1"/>
</dbReference>
<dbReference type="RefSeq" id="WP_344419639.1">
    <property type="nucleotide sequence ID" value="NZ_BAAAQK010000014.1"/>
</dbReference>
<dbReference type="InterPro" id="IPR002347">
    <property type="entry name" value="SDR_fam"/>
</dbReference>
<dbReference type="PRINTS" id="PR00080">
    <property type="entry name" value="SDRFAMILY"/>
</dbReference>
<dbReference type="Pfam" id="PF13561">
    <property type="entry name" value="adh_short_C2"/>
    <property type="match status" value="1"/>
</dbReference>
<dbReference type="PRINTS" id="PR00081">
    <property type="entry name" value="GDHRDH"/>
</dbReference>
<comment type="similarity">
    <text evidence="1">Belongs to the short-chain dehydrogenases/reductases (SDR) family.</text>
</comment>
<dbReference type="SUPFAM" id="SSF51735">
    <property type="entry name" value="NAD(P)-binding Rossmann-fold domains"/>
    <property type="match status" value="1"/>
</dbReference>
<accession>A0ABN2N8W6</accession>
<organism evidence="3 4">
    <name type="scientific">Pseudonocardia ailaonensis</name>
    <dbReference type="NCBI Taxonomy" id="367279"/>
    <lineage>
        <taxon>Bacteria</taxon>
        <taxon>Bacillati</taxon>
        <taxon>Actinomycetota</taxon>
        <taxon>Actinomycetes</taxon>
        <taxon>Pseudonocardiales</taxon>
        <taxon>Pseudonocardiaceae</taxon>
        <taxon>Pseudonocardia</taxon>
    </lineage>
</organism>
<evidence type="ECO:0000256" key="2">
    <source>
        <dbReference type="ARBA" id="ARBA00023002"/>
    </source>
</evidence>
<dbReference type="EMBL" id="BAAAQK010000014">
    <property type="protein sequence ID" value="GAA1857538.1"/>
    <property type="molecule type" value="Genomic_DNA"/>
</dbReference>
<evidence type="ECO:0000313" key="4">
    <source>
        <dbReference type="Proteomes" id="UP001500449"/>
    </source>
</evidence>
<evidence type="ECO:0000256" key="1">
    <source>
        <dbReference type="ARBA" id="ARBA00006484"/>
    </source>
</evidence>
<sequence>MAKDFLRDVLNSHIEGGSDPGYWWDEERIPLDSIDKRVTELMDLRGKKAVVVGGAGLNLGQACVHRLAGLGAEVAVADLEPAAAADFQRSAGRAPKKDAAGVAQDAAEKWSASAFPVYGDVTTWQGASDVIAECHERLGRIDILVVSAVDVVMGPFAEMTPEEIDRSVRGTLMIPVYCARAVLDYMIPQGGGRIINVGSTSAMTAMPGHIMYGTCKAGVNTFTNYLGKELAAQGVHVLGVNPGSMWGPDREFVPDSYLGLYARGRQAIQRYELPEEVANMVAFLATDAASCMAGTMVDMGGGQGI</sequence>
<dbReference type="InterPro" id="IPR036291">
    <property type="entry name" value="NAD(P)-bd_dom_sf"/>
</dbReference>
<comment type="caution">
    <text evidence="3">The sequence shown here is derived from an EMBL/GenBank/DDBJ whole genome shotgun (WGS) entry which is preliminary data.</text>
</comment>
<gene>
    <name evidence="3" type="ORF">GCM10009836_42180</name>
</gene>
<keyword evidence="2" id="KW-0560">Oxidoreductase</keyword>
<dbReference type="Gene3D" id="3.40.50.720">
    <property type="entry name" value="NAD(P)-binding Rossmann-like Domain"/>
    <property type="match status" value="1"/>
</dbReference>
<keyword evidence="4" id="KW-1185">Reference proteome</keyword>
<dbReference type="CDD" id="cd05233">
    <property type="entry name" value="SDR_c"/>
    <property type="match status" value="1"/>
</dbReference>
<reference evidence="3 4" key="1">
    <citation type="journal article" date="2019" name="Int. J. Syst. Evol. Microbiol.">
        <title>The Global Catalogue of Microorganisms (GCM) 10K type strain sequencing project: providing services to taxonomists for standard genome sequencing and annotation.</title>
        <authorList>
            <consortium name="The Broad Institute Genomics Platform"/>
            <consortium name="The Broad Institute Genome Sequencing Center for Infectious Disease"/>
            <person name="Wu L."/>
            <person name="Ma J."/>
        </authorList>
    </citation>
    <scope>NUCLEOTIDE SEQUENCE [LARGE SCALE GENOMIC DNA]</scope>
    <source>
        <strain evidence="3 4">JCM 16009</strain>
    </source>
</reference>
<name>A0ABN2N8W6_9PSEU</name>
<dbReference type="PANTHER" id="PTHR43639">
    <property type="entry name" value="OXIDOREDUCTASE, SHORT-CHAIN DEHYDROGENASE/REDUCTASE FAMILY (AFU_ORTHOLOGUE AFUA_5G02870)"/>
    <property type="match status" value="1"/>
</dbReference>
<protein>
    <submittedName>
        <fullName evidence="3">Glucose 1-dehydrogenase</fullName>
    </submittedName>
</protein>
<evidence type="ECO:0000313" key="3">
    <source>
        <dbReference type="EMBL" id="GAA1857538.1"/>
    </source>
</evidence>